<evidence type="ECO:0000259" key="14">
    <source>
        <dbReference type="PROSITE" id="PS50157"/>
    </source>
</evidence>
<feature type="domain" description="C2H2-type" evidence="14">
    <location>
        <begin position="223"/>
        <end position="251"/>
    </location>
</feature>
<feature type="compositionally biased region" description="Basic and acidic residues" evidence="12">
    <location>
        <begin position="94"/>
        <end position="115"/>
    </location>
</feature>
<evidence type="ECO:0000256" key="8">
    <source>
        <dbReference type="ARBA" id="ARBA00023125"/>
    </source>
</evidence>
<accession>A0A8C0FWX7</accession>
<evidence type="ECO:0000259" key="15">
    <source>
        <dbReference type="PROSITE" id="PS50805"/>
    </source>
</evidence>
<evidence type="ECO:0000256" key="11">
    <source>
        <dbReference type="PROSITE-ProRule" id="PRU00042"/>
    </source>
</evidence>
<dbReference type="PROSITE" id="PS50805">
    <property type="entry name" value="KRAB"/>
    <property type="match status" value="1"/>
</dbReference>
<reference evidence="16" key="1">
    <citation type="submission" date="2025-08" db="UniProtKB">
        <authorList>
            <consortium name="Ensembl"/>
        </authorList>
    </citation>
    <scope>IDENTIFICATION</scope>
</reference>
<keyword evidence="13" id="KW-0732">Signal</keyword>
<dbReference type="InterPro" id="IPR013087">
    <property type="entry name" value="Znf_C2H2_type"/>
</dbReference>
<dbReference type="Proteomes" id="UP000694404">
    <property type="component" value="Unplaced"/>
</dbReference>
<dbReference type="SMART" id="SM00355">
    <property type="entry name" value="ZnF_C2H2"/>
    <property type="match status" value="7"/>
</dbReference>
<dbReference type="Ensembl" id="ENSCABT00000000242.1">
    <property type="protein sequence ID" value="ENSCABP00000000219.1"/>
    <property type="gene ID" value="ENSCABG00000000198.1"/>
</dbReference>
<dbReference type="Gene3D" id="6.10.140.140">
    <property type="match status" value="1"/>
</dbReference>
<evidence type="ECO:0000256" key="6">
    <source>
        <dbReference type="ARBA" id="ARBA00022833"/>
    </source>
</evidence>
<dbReference type="SMART" id="SM00349">
    <property type="entry name" value="KRAB"/>
    <property type="match status" value="1"/>
</dbReference>
<feature type="region of interest" description="Disordered" evidence="12">
    <location>
        <begin position="73"/>
        <end position="137"/>
    </location>
</feature>
<dbReference type="CDD" id="cd07765">
    <property type="entry name" value="KRAB_A-box"/>
    <property type="match status" value="1"/>
</dbReference>
<comment type="subcellular location">
    <subcellularLocation>
        <location evidence="2">Nucleus</location>
    </subcellularLocation>
</comment>
<keyword evidence="9" id="KW-0804">Transcription</keyword>
<dbReference type="AlphaFoldDB" id="A0A8C0FWX7"/>
<dbReference type="InterPro" id="IPR036051">
    <property type="entry name" value="KRAB_dom_sf"/>
</dbReference>
<evidence type="ECO:0000256" key="3">
    <source>
        <dbReference type="ARBA" id="ARBA00022723"/>
    </source>
</evidence>
<dbReference type="FunFam" id="3.30.160.60:FF:000384">
    <property type="entry name" value="Zinc finger protein 550"/>
    <property type="match status" value="1"/>
</dbReference>
<keyword evidence="3" id="KW-0479">Metal-binding</keyword>
<name>A0A8C0FWX7_CHEAB</name>
<feature type="domain" description="KRAB" evidence="15">
    <location>
        <begin position="18"/>
        <end position="90"/>
    </location>
</feature>
<feature type="domain" description="C2H2-type" evidence="14">
    <location>
        <begin position="336"/>
        <end position="363"/>
    </location>
</feature>
<dbReference type="OMA" id="THFWATH"/>
<feature type="domain" description="C2H2-type" evidence="14">
    <location>
        <begin position="195"/>
        <end position="222"/>
    </location>
</feature>
<feature type="compositionally biased region" description="Basic and acidic residues" evidence="12">
    <location>
        <begin position="122"/>
        <end position="137"/>
    </location>
</feature>
<feature type="domain" description="C2H2-type" evidence="14">
    <location>
        <begin position="252"/>
        <end position="279"/>
    </location>
</feature>
<keyword evidence="8" id="KW-0238">DNA-binding</keyword>
<dbReference type="SUPFAM" id="SSF57667">
    <property type="entry name" value="beta-beta-alpha zinc fingers"/>
    <property type="match status" value="4"/>
</dbReference>
<dbReference type="GO" id="GO:0000978">
    <property type="term" value="F:RNA polymerase II cis-regulatory region sequence-specific DNA binding"/>
    <property type="evidence" value="ECO:0007669"/>
    <property type="project" value="TreeGrafter"/>
</dbReference>
<dbReference type="Pfam" id="PF01352">
    <property type="entry name" value="KRAB"/>
    <property type="match status" value="1"/>
</dbReference>
<feature type="domain" description="C2H2-type" evidence="14">
    <location>
        <begin position="280"/>
        <end position="307"/>
    </location>
</feature>
<feature type="domain" description="C2H2-type" evidence="14">
    <location>
        <begin position="167"/>
        <end position="194"/>
    </location>
</feature>
<evidence type="ECO:0000313" key="16">
    <source>
        <dbReference type="Ensembl" id="ENSCABP00000000219.1"/>
    </source>
</evidence>
<dbReference type="PROSITE" id="PS50157">
    <property type="entry name" value="ZINC_FINGER_C2H2_2"/>
    <property type="match status" value="7"/>
</dbReference>
<evidence type="ECO:0000256" key="7">
    <source>
        <dbReference type="ARBA" id="ARBA00023015"/>
    </source>
</evidence>
<evidence type="ECO:0000256" key="12">
    <source>
        <dbReference type="SAM" id="MobiDB-lite"/>
    </source>
</evidence>
<evidence type="ECO:0000256" key="13">
    <source>
        <dbReference type="SAM" id="SignalP"/>
    </source>
</evidence>
<evidence type="ECO:0000256" key="5">
    <source>
        <dbReference type="ARBA" id="ARBA00022771"/>
    </source>
</evidence>
<evidence type="ECO:0000256" key="4">
    <source>
        <dbReference type="ARBA" id="ARBA00022737"/>
    </source>
</evidence>
<dbReference type="FunFam" id="3.30.160.60:FF:002090">
    <property type="entry name" value="Zinc finger protein 473"/>
    <property type="match status" value="2"/>
</dbReference>
<dbReference type="PANTHER" id="PTHR23226:SF366">
    <property type="entry name" value="ZINC FINGER PROTEIN ZFP2"/>
    <property type="match status" value="1"/>
</dbReference>
<keyword evidence="6" id="KW-0862">Zinc</keyword>
<evidence type="ECO:0000256" key="1">
    <source>
        <dbReference type="ARBA" id="ARBA00003767"/>
    </source>
</evidence>
<evidence type="ECO:0000256" key="9">
    <source>
        <dbReference type="ARBA" id="ARBA00023163"/>
    </source>
</evidence>
<protein>
    <submittedName>
        <fullName evidence="16">Uncharacterized protein</fullName>
    </submittedName>
</protein>
<dbReference type="Gene3D" id="3.30.160.60">
    <property type="entry name" value="Classic Zinc Finger"/>
    <property type="match status" value="7"/>
</dbReference>
<keyword evidence="5 11" id="KW-0863">Zinc-finger</keyword>
<dbReference type="GO" id="GO:0005634">
    <property type="term" value="C:nucleus"/>
    <property type="evidence" value="ECO:0007669"/>
    <property type="project" value="UniProtKB-SubCell"/>
</dbReference>
<organism evidence="16 17">
    <name type="scientific">Chelonoidis abingdonii</name>
    <name type="common">Abingdon island giant tortoise</name>
    <name type="synonym">Testudo abingdonii</name>
    <dbReference type="NCBI Taxonomy" id="106734"/>
    <lineage>
        <taxon>Eukaryota</taxon>
        <taxon>Metazoa</taxon>
        <taxon>Chordata</taxon>
        <taxon>Craniata</taxon>
        <taxon>Vertebrata</taxon>
        <taxon>Euteleostomi</taxon>
        <taxon>Archelosauria</taxon>
        <taxon>Testudinata</taxon>
        <taxon>Testudines</taxon>
        <taxon>Cryptodira</taxon>
        <taxon>Durocryptodira</taxon>
        <taxon>Testudinoidea</taxon>
        <taxon>Testudinidae</taxon>
        <taxon>Chelonoidis</taxon>
    </lineage>
</organism>
<comment type="function">
    <text evidence="1">May be involved in transcriptional regulation.</text>
</comment>
<feature type="signal peptide" evidence="13">
    <location>
        <begin position="1"/>
        <end position="22"/>
    </location>
</feature>
<keyword evidence="17" id="KW-1185">Reference proteome</keyword>
<proteinExistence type="predicted"/>
<feature type="compositionally biased region" description="Basic and acidic residues" evidence="12">
    <location>
        <begin position="74"/>
        <end position="85"/>
    </location>
</feature>
<keyword evidence="4" id="KW-0677">Repeat</keyword>
<dbReference type="InterPro" id="IPR036236">
    <property type="entry name" value="Znf_C2H2_sf"/>
</dbReference>
<dbReference type="SUPFAM" id="SSF109640">
    <property type="entry name" value="KRAB domain (Kruppel-associated box)"/>
    <property type="match status" value="1"/>
</dbReference>
<evidence type="ECO:0000256" key="2">
    <source>
        <dbReference type="ARBA" id="ARBA00004123"/>
    </source>
</evidence>
<reference evidence="16" key="2">
    <citation type="submission" date="2025-09" db="UniProtKB">
        <authorList>
            <consortium name="Ensembl"/>
        </authorList>
    </citation>
    <scope>IDENTIFICATION</scope>
</reference>
<evidence type="ECO:0000256" key="10">
    <source>
        <dbReference type="ARBA" id="ARBA00023242"/>
    </source>
</evidence>
<feature type="chain" id="PRO_5034784298" evidence="13">
    <location>
        <begin position="23"/>
        <end position="428"/>
    </location>
</feature>
<keyword evidence="10" id="KW-0539">Nucleus</keyword>
<dbReference type="InterPro" id="IPR001909">
    <property type="entry name" value="KRAB"/>
</dbReference>
<evidence type="ECO:0000313" key="17">
    <source>
        <dbReference type="Proteomes" id="UP000694404"/>
    </source>
</evidence>
<dbReference type="FunFam" id="3.30.160.60:FF:002107">
    <property type="entry name" value="Zinc finger protein 484"/>
    <property type="match status" value="1"/>
</dbReference>
<dbReference type="GO" id="GO:0000981">
    <property type="term" value="F:DNA-binding transcription factor activity, RNA polymerase II-specific"/>
    <property type="evidence" value="ECO:0007669"/>
    <property type="project" value="TreeGrafter"/>
</dbReference>
<dbReference type="GO" id="GO:0008270">
    <property type="term" value="F:zinc ion binding"/>
    <property type="evidence" value="ECO:0007669"/>
    <property type="project" value="UniProtKB-KW"/>
</dbReference>
<feature type="domain" description="C2H2-type" evidence="14">
    <location>
        <begin position="308"/>
        <end position="335"/>
    </location>
</feature>
<dbReference type="FunFam" id="3.30.160.60:FF:002209">
    <property type="match status" value="1"/>
</dbReference>
<dbReference type="FunFam" id="3.30.160.60:FF:001498">
    <property type="entry name" value="Zinc finger protein 404"/>
    <property type="match status" value="1"/>
</dbReference>
<dbReference type="Pfam" id="PF00096">
    <property type="entry name" value="zf-C2H2"/>
    <property type="match status" value="7"/>
</dbReference>
<dbReference type="PROSITE" id="PS00028">
    <property type="entry name" value="ZINC_FINGER_C2H2_1"/>
    <property type="match status" value="6"/>
</dbReference>
<dbReference type="GeneTree" id="ENSGT00940000154411"/>
<sequence>SFFSQVLSVGLLLFQGPVAFEAVAVYLTTEVGALVDPTQRALYRDVMQENYENVTSLAGFPVSKPDAISQLEQGKSDAMVREKETQNSQQKNVEQVDKHRALSQRLERNVSRSHEQGQSCEIQHRSEREHGNHPREKVGKCISCRGTQKDLKETTTQQEILMRRRKNSCTECGKNVCDYSALIKHQQLHIEERPYECSECGKNFTRRSHLINHQRIHTGERPYKCSDECGKTFGRSWCLFQHQRIHTGERSYKCIECGKLFTTSSALSKHQRIHTGVRSYKYTECGKTFNQRSNLIKHQRIHTGERLYECSECGKHFTTDSALFQHQSKHTGKRIYKCSECGKSFTTSLALSEHQRIHTGDMSDRFLPFAVCPVLKLIYVSFLSTPLSHDYFKCAFPIRNEGASHLYHSFYCKVIVTICIIVDFIISS</sequence>
<keyword evidence="7" id="KW-0805">Transcription regulation</keyword>
<dbReference type="PANTHER" id="PTHR23226">
    <property type="entry name" value="ZINC FINGER AND SCAN DOMAIN-CONTAINING"/>
    <property type="match status" value="1"/>
</dbReference>